<organism evidence="2 3">
    <name type="scientific">Acidovorax kalamii</name>
    <dbReference type="NCBI Taxonomy" id="2004485"/>
    <lineage>
        <taxon>Bacteria</taxon>
        <taxon>Pseudomonadati</taxon>
        <taxon>Pseudomonadota</taxon>
        <taxon>Betaproteobacteria</taxon>
        <taxon>Burkholderiales</taxon>
        <taxon>Comamonadaceae</taxon>
        <taxon>Acidovorax</taxon>
    </lineage>
</organism>
<sequence length="168" mass="17436">MDLMGTPTHPHTPDCAATPAGLPPVPATLPQWERTMQRARAAGQMGQMVMALAFEQQALALALRLVQQTPPAGREDDCIAALVVSHLNVADLQVQAAETDAAARLLGRAHGLLQSLVADGRCGAALRQAAWRHGRETHAALLAHVRSHGPHPAIAQALAGGGLAGLSS</sequence>
<dbReference type="EMBL" id="NOIG01000011">
    <property type="protein sequence ID" value="OYD48828.1"/>
    <property type="molecule type" value="Genomic_DNA"/>
</dbReference>
<reference evidence="2 3" key="1">
    <citation type="submission" date="2017-07" db="EMBL/GenBank/DDBJ databases">
        <title>Acidovorax KNDSW TSA 6 genome sequence and assembly.</title>
        <authorList>
            <person name="Mayilraj S."/>
        </authorList>
    </citation>
    <scope>NUCLEOTIDE SEQUENCE [LARGE SCALE GENOMIC DNA]</scope>
    <source>
        <strain evidence="2 3">KNDSW-TSA6</strain>
    </source>
</reference>
<comment type="caution">
    <text evidence="2">The sequence shown here is derived from an EMBL/GenBank/DDBJ whole genome shotgun (WGS) entry which is preliminary data.</text>
</comment>
<proteinExistence type="predicted"/>
<name>A0A235EIF1_9BURK</name>
<dbReference type="AlphaFoldDB" id="A0A235EIF1"/>
<dbReference type="OrthoDB" id="5588378at2"/>
<feature type="region of interest" description="Disordered" evidence="1">
    <location>
        <begin position="1"/>
        <end position="23"/>
    </location>
</feature>
<dbReference type="Proteomes" id="UP000215441">
    <property type="component" value="Unassembled WGS sequence"/>
</dbReference>
<dbReference type="RefSeq" id="WP_094291053.1">
    <property type="nucleotide sequence ID" value="NZ_NOIG01000011.1"/>
</dbReference>
<keyword evidence="3" id="KW-1185">Reference proteome</keyword>
<protein>
    <submittedName>
        <fullName evidence="2">Uncharacterized protein</fullName>
    </submittedName>
</protein>
<accession>A0A235EIF1</accession>
<gene>
    <name evidence="2" type="ORF">CBY09_18630</name>
</gene>
<evidence type="ECO:0000256" key="1">
    <source>
        <dbReference type="SAM" id="MobiDB-lite"/>
    </source>
</evidence>
<evidence type="ECO:0000313" key="2">
    <source>
        <dbReference type="EMBL" id="OYD48828.1"/>
    </source>
</evidence>
<evidence type="ECO:0000313" key="3">
    <source>
        <dbReference type="Proteomes" id="UP000215441"/>
    </source>
</evidence>